<organism evidence="1 2">
    <name type="scientific">Aphis craccivora</name>
    <name type="common">Cowpea aphid</name>
    <dbReference type="NCBI Taxonomy" id="307492"/>
    <lineage>
        <taxon>Eukaryota</taxon>
        <taxon>Metazoa</taxon>
        <taxon>Ecdysozoa</taxon>
        <taxon>Arthropoda</taxon>
        <taxon>Hexapoda</taxon>
        <taxon>Insecta</taxon>
        <taxon>Pterygota</taxon>
        <taxon>Neoptera</taxon>
        <taxon>Paraneoptera</taxon>
        <taxon>Hemiptera</taxon>
        <taxon>Sternorrhyncha</taxon>
        <taxon>Aphidomorpha</taxon>
        <taxon>Aphidoidea</taxon>
        <taxon>Aphididae</taxon>
        <taxon>Aphidini</taxon>
        <taxon>Aphis</taxon>
        <taxon>Aphis</taxon>
    </lineage>
</organism>
<dbReference type="EMBL" id="VUJU01011430">
    <property type="protein sequence ID" value="KAF0711040.1"/>
    <property type="molecule type" value="Genomic_DNA"/>
</dbReference>
<accession>A0A6G0VVG8</accession>
<dbReference type="PANTHER" id="PTHR31025:SF9">
    <property type="entry name" value="SI:DKEY-286J15.1"/>
    <property type="match status" value="1"/>
</dbReference>
<keyword evidence="2" id="KW-1185">Reference proteome</keyword>
<dbReference type="Proteomes" id="UP000478052">
    <property type="component" value="Unassembled WGS sequence"/>
</dbReference>
<dbReference type="OrthoDB" id="6622620at2759"/>
<dbReference type="PANTHER" id="PTHR31025">
    <property type="entry name" value="SI:CH211-196P9.1-RELATED"/>
    <property type="match status" value="1"/>
</dbReference>
<gene>
    <name evidence="1" type="ORF">FWK35_00029126</name>
</gene>
<protein>
    <submittedName>
        <fullName evidence="1">Uncharacterized protein</fullName>
    </submittedName>
</protein>
<comment type="caution">
    <text evidence="1">The sequence shown here is derived from an EMBL/GenBank/DDBJ whole genome shotgun (WGS) entry which is preliminary data.</text>
</comment>
<sequence length="440" mass="51317">MLNNFKVLIKMKYWNYLELQMKENRYCQHFIKVYSRRRLCHLIINRELRDDVQRRIPSSRLHNLAYQITKVFKNERASTYFIPYISYGPGLKRAAKGKLFDCLNNRRREYRKSGLINSSRRSSTSSESSFSSIPLPEGLIQSTEEEGNYIKSVVEENLNWLRNSSDPWDLVEINWNLTSSFRLKRLMSQDGPSIAEYMTEFPCLKKPAGYLLILKDFTVVYPKSVDKLYQNLPIYRKKIIDLTLTKSKKTKDSTVHQILNDYLQYSSEDEETSNVVCLFCLVFLIGNSARDGFITKISSDAEIQETITRRREKLSSLGHTLQPFIIIVGPSYNSIQNYLVIVDNTIYKLHSITAAVDCCFKIFLTLNAEYPVESTGIWSFIQKGFYQIKTPWDKNYTTVSALLSDLGIPIILNKRYIVLFKHLDLYHSQSIDSYKTFIKP</sequence>
<evidence type="ECO:0000313" key="1">
    <source>
        <dbReference type="EMBL" id="KAF0711040.1"/>
    </source>
</evidence>
<dbReference type="AlphaFoldDB" id="A0A6G0VVG8"/>
<proteinExistence type="predicted"/>
<evidence type="ECO:0000313" key="2">
    <source>
        <dbReference type="Proteomes" id="UP000478052"/>
    </source>
</evidence>
<name>A0A6G0VVG8_APHCR</name>
<reference evidence="1 2" key="1">
    <citation type="submission" date="2019-08" db="EMBL/GenBank/DDBJ databases">
        <title>Whole genome of Aphis craccivora.</title>
        <authorList>
            <person name="Voronova N.V."/>
            <person name="Shulinski R.S."/>
            <person name="Bandarenka Y.V."/>
            <person name="Zhorov D.G."/>
            <person name="Warner D."/>
        </authorList>
    </citation>
    <scope>NUCLEOTIDE SEQUENCE [LARGE SCALE GENOMIC DNA]</scope>
    <source>
        <strain evidence="1">180601</strain>
        <tissue evidence="1">Whole Body</tissue>
    </source>
</reference>